<evidence type="ECO:0000256" key="2">
    <source>
        <dbReference type="ARBA" id="ARBA00022741"/>
    </source>
</evidence>
<dbReference type="NCBIfam" id="NF010068">
    <property type="entry name" value="PRK13548.1"/>
    <property type="match status" value="1"/>
</dbReference>
<dbReference type="eggNOG" id="COG1120">
    <property type="taxonomic scope" value="Bacteria"/>
</dbReference>
<keyword evidence="2" id="KW-0547">Nucleotide-binding</keyword>
<dbReference type="KEGG" id="msv:Mesil_1391"/>
<evidence type="ECO:0000256" key="1">
    <source>
        <dbReference type="ARBA" id="ARBA00022448"/>
    </source>
</evidence>
<dbReference type="CDD" id="cd03214">
    <property type="entry name" value="ABC_Iron-Siderophores_B12_Hemin"/>
    <property type="match status" value="1"/>
</dbReference>
<dbReference type="STRING" id="526227.Mesil_1391"/>
<feature type="domain" description="ABC transporter" evidence="5">
    <location>
        <begin position="20"/>
        <end position="254"/>
    </location>
</feature>
<dbReference type="SMART" id="SM00382">
    <property type="entry name" value="AAA"/>
    <property type="match status" value="1"/>
</dbReference>
<evidence type="ECO:0000313" key="6">
    <source>
        <dbReference type="EMBL" id="ADH63284.1"/>
    </source>
</evidence>
<dbReference type="Pfam" id="PF00005">
    <property type="entry name" value="ABC_tran"/>
    <property type="match status" value="1"/>
</dbReference>
<keyword evidence="7" id="KW-1185">Reference proteome</keyword>
<proteinExistence type="predicted"/>
<evidence type="ECO:0000256" key="4">
    <source>
        <dbReference type="ARBA" id="ARBA00022967"/>
    </source>
</evidence>
<dbReference type="HOGENOM" id="CLU_000604_1_11_0"/>
<reference evidence="6 7" key="1">
    <citation type="journal article" date="2010" name="Stand. Genomic Sci.">
        <title>Complete genome sequence of Meiothermus silvanus type strain (VI-R2).</title>
        <authorList>
            <person name="Sikorski J."/>
            <person name="Tindall B.J."/>
            <person name="Lowry S."/>
            <person name="Lucas S."/>
            <person name="Nolan M."/>
            <person name="Copeland A."/>
            <person name="Glavina Del Rio T."/>
            <person name="Tice H."/>
            <person name="Cheng J.F."/>
            <person name="Han C."/>
            <person name="Pitluck S."/>
            <person name="Liolios K."/>
            <person name="Ivanova N."/>
            <person name="Mavromatis K."/>
            <person name="Mikhailova N."/>
            <person name="Pati A."/>
            <person name="Goodwin L."/>
            <person name="Chen A."/>
            <person name="Palaniappan K."/>
            <person name="Land M."/>
            <person name="Hauser L."/>
            <person name="Chang Y.J."/>
            <person name="Jeffries C.D."/>
            <person name="Rohde M."/>
            <person name="Goker M."/>
            <person name="Woyke T."/>
            <person name="Bristow J."/>
            <person name="Eisen J.A."/>
            <person name="Markowitz V."/>
            <person name="Hugenholtz P."/>
            <person name="Kyrpides N.C."/>
            <person name="Klenk H.P."/>
            <person name="Lapidus A."/>
        </authorList>
    </citation>
    <scope>NUCLEOTIDE SEQUENCE [LARGE SCALE GENOMIC DNA]</scope>
    <source>
        <strain evidence="7">ATCC 700542 / DSM 9946 / VI-R2</strain>
    </source>
</reference>
<organism evidence="6 7">
    <name type="scientific">Allomeiothermus silvanus (strain ATCC 700542 / DSM 9946 / NBRC 106475 / NCIMB 13440 / VI-R2)</name>
    <name type="common">Thermus silvanus</name>
    <dbReference type="NCBI Taxonomy" id="526227"/>
    <lineage>
        <taxon>Bacteria</taxon>
        <taxon>Thermotogati</taxon>
        <taxon>Deinococcota</taxon>
        <taxon>Deinococci</taxon>
        <taxon>Thermales</taxon>
        <taxon>Thermaceae</taxon>
        <taxon>Allomeiothermus</taxon>
    </lineage>
</organism>
<dbReference type="PANTHER" id="PTHR42794">
    <property type="entry name" value="HEMIN IMPORT ATP-BINDING PROTEIN HMUV"/>
    <property type="match status" value="1"/>
</dbReference>
<dbReference type="EMBL" id="CP002042">
    <property type="protein sequence ID" value="ADH63284.1"/>
    <property type="molecule type" value="Genomic_DNA"/>
</dbReference>
<keyword evidence="1" id="KW-0813">Transport</keyword>
<dbReference type="RefSeq" id="WP_013157853.1">
    <property type="nucleotide sequence ID" value="NC_014212.1"/>
</dbReference>
<dbReference type="InterPro" id="IPR017871">
    <property type="entry name" value="ABC_transporter-like_CS"/>
</dbReference>
<evidence type="ECO:0000313" key="7">
    <source>
        <dbReference type="Proteomes" id="UP000001916"/>
    </source>
</evidence>
<dbReference type="FunFam" id="3.40.50.300:FF:000134">
    <property type="entry name" value="Iron-enterobactin ABC transporter ATP-binding protein"/>
    <property type="match status" value="1"/>
</dbReference>
<dbReference type="PROSITE" id="PS00211">
    <property type="entry name" value="ABC_TRANSPORTER_1"/>
    <property type="match status" value="1"/>
</dbReference>
<protein>
    <submittedName>
        <fullName evidence="6">ABC transporter related protein</fullName>
    </submittedName>
</protein>
<dbReference type="InterPro" id="IPR003439">
    <property type="entry name" value="ABC_transporter-like_ATP-bd"/>
</dbReference>
<name>D7BET1_ALLS1</name>
<dbReference type="GO" id="GO:0005524">
    <property type="term" value="F:ATP binding"/>
    <property type="evidence" value="ECO:0007669"/>
    <property type="project" value="UniProtKB-KW"/>
</dbReference>
<keyword evidence="3" id="KW-0067">ATP-binding</keyword>
<evidence type="ECO:0000256" key="3">
    <source>
        <dbReference type="ARBA" id="ARBA00022840"/>
    </source>
</evidence>
<dbReference type="GO" id="GO:0016887">
    <property type="term" value="F:ATP hydrolysis activity"/>
    <property type="evidence" value="ECO:0007669"/>
    <property type="project" value="InterPro"/>
</dbReference>
<dbReference type="AlphaFoldDB" id="D7BET1"/>
<dbReference type="OrthoDB" id="9787851at2"/>
<dbReference type="InterPro" id="IPR003593">
    <property type="entry name" value="AAA+_ATPase"/>
</dbReference>
<dbReference type="PROSITE" id="PS50893">
    <property type="entry name" value="ABC_TRANSPORTER_2"/>
    <property type="match status" value="1"/>
</dbReference>
<dbReference type="PANTHER" id="PTHR42794:SF1">
    <property type="entry name" value="HEMIN IMPORT ATP-BINDING PROTEIN HMUV"/>
    <property type="match status" value="1"/>
</dbReference>
<dbReference type="SUPFAM" id="SSF52540">
    <property type="entry name" value="P-loop containing nucleoside triphosphate hydrolases"/>
    <property type="match status" value="1"/>
</dbReference>
<evidence type="ECO:0000259" key="5">
    <source>
        <dbReference type="PROSITE" id="PS50893"/>
    </source>
</evidence>
<dbReference type="Proteomes" id="UP000001916">
    <property type="component" value="Chromosome"/>
</dbReference>
<keyword evidence="4" id="KW-1278">Translocase</keyword>
<sequence length="272" mass="30116">MPEASPYTAQAPQTEAGITLEAQDLGYRRGKRWLVRGVSLRLEGGQFWALLGPNGAGKTTLLRLLSGEIPPDTGQVTLDRKPLGQYRASELARTRAFLPQQRDLAFPFSAYEVAFLGRMPYLEDRAETAADHQVVQQALERTDALALAEELYPSLSGGEKARVDLARVLAQQPKILLLDEPTNHLDPRHQLELLEHCRELARSGRIVLAALHDLNLASLFADRLLLMKDGQAVASGTAEELFTPELLERVYGLPFQRYPHPSGRPVVLPQAT</sequence>
<gene>
    <name evidence="6" type="ordered locus">Mesil_1391</name>
</gene>
<accession>D7BET1</accession>
<dbReference type="InterPro" id="IPR027417">
    <property type="entry name" value="P-loop_NTPase"/>
</dbReference>
<dbReference type="Gene3D" id="3.40.50.300">
    <property type="entry name" value="P-loop containing nucleotide triphosphate hydrolases"/>
    <property type="match status" value="1"/>
</dbReference>